<name>A0AAV0LTR5_9ROSI</name>
<organism evidence="2 3">
    <name type="scientific">Linum tenue</name>
    <dbReference type="NCBI Taxonomy" id="586396"/>
    <lineage>
        <taxon>Eukaryota</taxon>
        <taxon>Viridiplantae</taxon>
        <taxon>Streptophyta</taxon>
        <taxon>Embryophyta</taxon>
        <taxon>Tracheophyta</taxon>
        <taxon>Spermatophyta</taxon>
        <taxon>Magnoliopsida</taxon>
        <taxon>eudicotyledons</taxon>
        <taxon>Gunneridae</taxon>
        <taxon>Pentapetalae</taxon>
        <taxon>rosids</taxon>
        <taxon>fabids</taxon>
        <taxon>Malpighiales</taxon>
        <taxon>Linaceae</taxon>
        <taxon>Linum</taxon>
    </lineage>
</organism>
<keyword evidence="3" id="KW-1185">Reference proteome</keyword>
<feature type="region of interest" description="Disordered" evidence="1">
    <location>
        <begin position="1"/>
        <end position="35"/>
    </location>
</feature>
<evidence type="ECO:0000313" key="3">
    <source>
        <dbReference type="Proteomes" id="UP001154282"/>
    </source>
</evidence>
<gene>
    <name evidence="2" type="ORF">LITE_LOCUS25284</name>
</gene>
<dbReference type="Proteomes" id="UP001154282">
    <property type="component" value="Unassembled WGS sequence"/>
</dbReference>
<evidence type="ECO:0000313" key="2">
    <source>
        <dbReference type="EMBL" id="CAI0436949.1"/>
    </source>
</evidence>
<proteinExistence type="predicted"/>
<dbReference type="EMBL" id="CAMGYJ010000006">
    <property type="protein sequence ID" value="CAI0436949.1"/>
    <property type="molecule type" value="Genomic_DNA"/>
</dbReference>
<reference evidence="2" key="1">
    <citation type="submission" date="2022-08" db="EMBL/GenBank/DDBJ databases">
        <authorList>
            <person name="Gutierrez-Valencia J."/>
        </authorList>
    </citation>
    <scope>NUCLEOTIDE SEQUENCE</scope>
</reference>
<accession>A0AAV0LTR5</accession>
<comment type="caution">
    <text evidence="2">The sequence shown here is derived from an EMBL/GenBank/DDBJ whole genome shotgun (WGS) entry which is preliminary data.</text>
</comment>
<protein>
    <submittedName>
        <fullName evidence="2">Uncharacterized protein</fullName>
    </submittedName>
</protein>
<evidence type="ECO:0000256" key="1">
    <source>
        <dbReference type="SAM" id="MobiDB-lite"/>
    </source>
</evidence>
<sequence>MWEGKKEKKRIDREARKPGSKTEQHQSVWRKRAKRRDNKTSILLFSSSSHHPHASLSLMLQKNSITQVPSLIKIYIQYYHRHSFALFCNSHGLIASSLHIILTLPLSIDDNSILTLQKLVHPPPLHHKNQSHQASSKNKRIVDASSPICI</sequence>
<dbReference type="AlphaFoldDB" id="A0AAV0LTR5"/>
<feature type="region of interest" description="Disordered" evidence="1">
    <location>
        <begin position="125"/>
        <end position="150"/>
    </location>
</feature>
<feature type="compositionally biased region" description="Basic and acidic residues" evidence="1">
    <location>
        <begin position="1"/>
        <end position="24"/>
    </location>
</feature>